<reference evidence="6 7" key="1">
    <citation type="journal article" date="2013" name="Curr. Biol.">
        <title>Shared signatures of parasitism and phylogenomics unite Cryptomycota and microsporidia.</title>
        <authorList>
            <person name="James T.Y."/>
            <person name="Pelin A."/>
            <person name="Bonen L."/>
            <person name="Ahrendt S."/>
            <person name="Sain D."/>
            <person name="Corradi N."/>
            <person name="Stajich J.E."/>
        </authorList>
    </citation>
    <scope>NUCLEOTIDE SEQUENCE [LARGE SCALE GENOMIC DNA]</scope>
    <source>
        <strain evidence="6 7">CSF55</strain>
    </source>
</reference>
<dbReference type="OrthoDB" id="1685042at2759"/>
<dbReference type="InterPro" id="IPR012340">
    <property type="entry name" value="NA-bd_OB-fold"/>
</dbReference>
<comment type="similarity">
    <text evidence="1">Belongs to the eIF-2-alpha family.</text>
</comment>
<protein>
    <submittedName>
        <fullName evidence="6">Translation initiation factor 2, alpha subunit, middle domain-containing protein</fullName>
    </submittedName>
</protein>
<dbReference type="STRING" id="988480.A0A075AVS7"/>
<dbReference type="OMA" id="DVNEHQR"/>
<feature type="compositionally biased region" description="Acidic residues" evidence="4">
    <location>
        <begin position="275"/>
        <end position="285"/>
    </location>
</feature>
<dbReference type="GO" id="GO:0001731">
    <property type="term" value="P:formation of translation preinitiation complex"/>
    <property type="evidence" value="ECO:0007669"/>
    <property type="project" value="EnsemblFungi"/>
</dbReference>
<keyword evidence="7" id="KW-1185">Reference proteome</keyword>
<dbReference type="Pfam" id="PF00575">
    <property type="entry name" value="S1"/>
    <property type="match status" value="1"/>
</dbReference>
<dbReference type="FunFam" id="2.40.50.140:FF:000015">
    <property type="entry name" value="Eukaryotic translation initiation factor 2 subunit alpha"/>
    <property type="match status" value="1"/>
</dbReference>
<accession>A0A075AVS7</accession>
<dbReference type="GO" id="GO:0033290">
    <property type="term" value="C:eukaryotic 48S preinitiation complex"/>
    <property type="evidence" value="ECO:0007669"/>
    <property type="project" value="EnsemblFungi"/>
</dbReference>
<dbReference type="PANTHER" id="PTHR10602">
    <property type="entry name" value="EUKARYOTIC TRANSLATION INITIATION FACTOR 2 SUBUNIT 1"/>
    <property type="match status" value="1"/>
</dbReference>
<gene>
    <name evidence="6" type="ORF">O9G_004093</name>
</gene>
<dbReference type="SMART" id="SM00316">
    <property type="entry name" value="S1"/>
    <property type="match status" value="1"/>
</dbReference>
<dbReference type="GO" id="GO:0005525">
    <property type="term" value="F:GTP binding"/>
    <property type="evidence" value="ECO:0007669"/>
    <property type="project" value="EnsemblFungi"/>
</dbReference>
<dbReference type="GO" id="GO:0043614">
    <property type="term" value="C:multi-eIF complex"/>
    <property type="evidence" value="ECO:0007669"/>
    <property type="project" value="EnsemblFungi"/>
</dbReference>
<dbReference type="InterPro" id="IPR011488">
    <property type="entry name" value="TIF_2_asu"/>
</dbReference>
<dbReference type="InterPro" id="IPR024054">
    <property type="entry name" value="TIF2_asu_middle_sf"/>
</dbReference>
<evidence type="ECO:0000313" key="6">
    <source>
        <dbReference type="EMBL" id="EPZ32822.1"/>
    </source>
</evidence>
<name>A0A075AVS7_ROZAC</name>
<dbReference type="Gene3D" id="1.10.150.190">
    <property type="entry name" value="Translation initiation factor 2, subunit 1, domain 2"/>
    <property type="match status" value="1"/>
</dbReference>
<evidence type="ECO:0000256" key="1">
    <source>
        <dbReference type="ARBA" id="ARBA00007223"/>
    </source>
</evidence>
<sequence>MVNVRQIADMGAYVQLLEYNNIEGMILHSELSRRRIRSIQKLIRVGKNEAVVVLRVDKEKGYIDLSKRRVSPEDIKKCEERYGKSKVVNSIVRMISEKRGIPMEDLNAKFIWPLYKQFGHAYDAFKAALNDAEGVFKNVDITEDLKNELMTIIQRRLAPQKVKFRADFEVQCAGFEGINAVKEALIAGEKCGTEDTPLKIRLVAPPLYIMTTSSMERQSTVELMEHSLKVIGDIIEKKMGKLDVKTKPRAMDDSDDLEIAAMMEQAERENAQVSGDEESSGLDGE</sequence>
<dbReference type="CDD" id="cd04452">
    <property type="entry name" value="S1_IF2_alpha"/>
    <property type="match status" value="1"/>
</dbReference>
<dbReference type="EMBL" id="KE561110">
    <property type="protein sequence ID" value="EPZ32822.1"/>
    <property type="molecule type" value="Genomic_DNA"/>
</dbReference>
<dbReference type="InterPro" id="IPR044126">
    <property type="entry name" value="S1_IF2_alpha"/>
</dbReference>
<dbReference type="Gene3D" id="2.40.50.140">
    <property type="entry name" value="Nucleic acid-binding proteins"/>
    <property type="match status" value="1"/>
</dbReference>
<evidence type="ECO:0000256" key="3">
    <source>
        <dbReference type="ARBA" id="ARBA00022917"/>
    </source>
</evidence>
<dbReference type="PANTHER" id="PTHR10602:SF0">
    <property type="entry name" value="EUKARYOTIC TRANSLATION INITIATION FACTOR 2 SUBUNIT 1"/>
    <property type="match status" value="1"/>
</dbReference>
<feature type="domain" description="S1 motif" evidence="5">
    <location>
        <begin position="1"/>
        <end position="68"/>
    </location>
</feature>
<evidence type="ECO:0000256" key="2">
    <source>
        <dbReference type="ARBA" id="ARBA00022540"/>
    </source>
</evidence>
<dbReference type="SUPFAM" id="SSF110993">
    <property type="entry name" value="eIF-2-alpha, C-terminal domain"/>
    <property type="match status" value="1"/>
</dbReference>
<evidence type="ECO:0000256" key="4">
    <source>
        <dbReference type="SAM" id="MobiDB-lite"/>
    </source>
</evidence>
<evidence type="ECO:0000313" key="7">
    <source>
        <dbReference type="Proteomes" id="UP000030755"/>
    </source>
</evidence>
<dbReference type="GO" id="GO:0003743">
    <property type="term" value="F:translation initiation factor activity"/>
    <property type="evidence" value="ECO:0007669"/>
    <property type="project" value="UniProtKB-KW"/>
</dbReference>
<dbReference type="GO" id="GO:0005840">
    <property type="term" value="C:ribosome"/>
    <property type="evidence" value="ECO:0007669"/>
    <property type="project" value="EnsemblFungi"/>
</dbReference>
<dbReference type="GO" id="GO:1990856">
    <property type="term" value="F:methionyl-initiator methionine tRNA binding"/>
    <property type="evidence" value="ECO:0007669"/>
    <property type="project" value="EnsemblFungi"/>
</dbReference>
<dbReference type="GO" id="GO:0043022">
    <property type="term" value="F:ribosome binding"/>
    <property type="evidence" value="ECO:0007669"/>
    <property type="project" value="TreeGrafter"/>
</dbReference>
<dbReference type="Gene3D" id="3.30.70.1130">
    <property type="entry name" value="EIF_2_alpha"/>
    <property type="match status" value="1"/>
</dbReference>
<dbReference type="Proteomes" id="UP000030755">
    <property type="component" value="Unassembled WGS sequence"/>
</dbReference>
<dbReference type="InterPro" id="IPR003029">
    <property type="entry name" value="S1_domain"/>
</dbReference>
<dbReference type="HOGENOM" id="CLU_033458_0_1_1"/>
<dbReference type="AlphaFoldDB" id="A0A075AVS7"/>
<evidence type="ECO:0000259" key="5">
    <source>
        <dbReference type="PROSITE" id="PS50126"/>
    </source>
</evidence>
<proteinExistence type="inferred from homology"/>
<keyword evidence="2 6" id="KW-0396">Initiation factor</keyword>
<dbReference type="PROSITE" id="PS50126">
    <property type="entry name" value="S1"/>
    <property type="match status" value="1"/>
</dbReference>
<keyword evidence="3" id="KW-0648">Protein biosynthesis</keyword>
<feature type="region of interest" description="Disordered" evidence="4">
    <location>
        <begin position="264"/>
        <end position="285"/>
    </location>
</feature>
<organism evidence="6 7">
    <name type="scientific">Rozella allomycis (strain CSF55)</name>
    <dbReference type="NCBI Taxonomy" id="988480"/>
    <lineage>
        <taxon>Eukaryota</taxon>
        <taxon>Fungi</taxon>
        <taxon>Fungi incertae sedis</taxon>
        <taxon>Cryptomycota</taxon>
        <taxon>Cryptomycota incertae sedis</taxon>
        <taxon>Rozella</taxon>
    </lineage>
</organism>
<dbReference type="InterPro" id="IPR024055">
    <property type="entry name" value="TIF2_asu_C"/>
</dbReference>
<dbReference type="SUPFAM" id="SSF50249">
    <property type="entry name" value="Nucleic acid-binding proteins"/>
    <property type="match status" value="1"/>
</dbReference>
<dbReference type="SUPFAM" id="SSF116742">
    <property type="entry name" value="eIF2alpha middle domain-like"/>
    <property type="match status" value="1"/>
</dbReference>
<dbReference type="Pfam" id="PF07541">
    <property type="entry name" value="EIF_2_alpha"/>
    <property type="match status" value="1"/>
</dbReference>
<dbReference type="GO" id="GO:0005850">
    <property type="term" value="C:eukaryotic translation initiation factor 2 complex"/>
    <property type="evidence" value="ECO:0007669"/>
    <property type="project" value="EnsemblFungi"/>
</dbReference>